<dbReference type="SUPFAM" id="SSF49785">
    <property type="entry name" value="Galactose-binding domain-like"/>
    <property type="match status" value="1"/>
</dbReference>
<dbReference type="Pfam" id="PF00544">
    <property type="entry name" value="Pectate_lyase_4"/>
    <property type="match status" value="1"/>
</dbReference>
<evidence type="ECO:0000256" key="3">
    <source>
        <dbReference type="SAM" id="MobiDB-lite"/>
    </source>
</evidence>
<keyword evidence="1 2" id="KW-0456">Lyase</keyword>
<reference evidence="6 7" key="1">
    <citation type="submission" date="2023-02" db="EMBL/GenBank/DDBJ databases">
        <authorList>
            <person name="Mo P."/>
        </authorList>
    </citation>
    <scope>NUCLEOTIDE SEQUENCE [LARGE SCALE GENOMIC DNA]</scope>
    <source>
        <strain evidence="6 7">HUAS 3</strain>
    </source>
</reference>
<keyword evidence="7" id="KW-1185">Reference proteome</keyword>
<dbReference type="Gene3D" id="2.60.120.260">
    <property type="entry name" value="Galactose-binding domain-like"/>
    <property type="match status" value="1"/>
</dbReference>
<name>A0ABY7ZVK9_9ACTN</name>
<evidence type="ECO:0000256" key="4">
    <source>
        <dbReference type="SAM" id="SignalP"/>
    </source>
</evidence>
<evidence type="ECO:0000259" key="5">
    <source>
        <dbReference type="SMART" id="SM00656"/>
    </source>
</evidence>
<dbReference type="GO" id="GO:0016829">
    <property type="term" value="F:lyase activity"/>
    <property type="evidence" value="ECO:0007669"/>
    <property type="project" value="UniProtKB-KW"/>
</dbReference>
<feature type="domain" description="Pectate lyase" evidence="5">
    <location>
        <begin position="76"/>
        <end position="288"/>
    </location>
</feature>
<dbReference type="InterPro" id="IPR008979">
    <property type="entry name" value="Galactose-bd-like_sf"/>
</dbReference>
<dbReference type="EMBL" id="CP118615">
    <property type="protein sequence ID" value="WDZ85824.1"/>
    <property type="molecule type" value="Genomic_DNA"/>
</dbReference>
<evidence type="ECO:0000313" key="6">
    <source>
        <dbReference type="EMBL" id="WDZ85824.1"/>
    </source>
</evidence>
<dbReference type="InterPro" id="IPR011050">
    <property type="entry name" value="Pectin_lyase_fold/virulence"/>
</dbReference>
<dbReference type="Gene3D" id="2.160.20.10">
    <property type="entry name" value="Single-stranded right-handed beta-helix, Pectin lyase-like"/>
    <property type="match status" value="1"/>
</dbReference>
<dbReference type="PANTHER" id="PTHR31683">
    <property type="entry name" value="PECTATE LYASE 18-RELATED"/>
    <property type="match status" value="1"/>
</dbReference>
<feature type="region of interest" description="Disordered" evidence="3">
    <location>
        <begin position="356"/>
        <end position="420"/>
    </location>
</feature>
<dbReference type="RefSeq" id="WP_275032579.1">
    <property type="nucleotide sequence ID" value="NZ_CP118615.1"/>
</dbReference>
<dbReference type="SUPFAM" id="SSF51126">
    <property type="entry name" value="Pectin lyase-like"/>
    <property type="match status" value="1"/>
</dbReference>
<accession>A0ABY7ZVK9</accession>
<dbReference type="SMART" id="SM00656">
    <property type="entry name" value="Amb_all"/>
    <property type="match status" value="1"/>
</dbReference>
<dbReference type="Proteomes" id="UP001219605">
    <property type="component" value="Chromosome"/>
</dbReference>
<keyword evidence="2" id="KW-0119">Carbohydrate metabolism</keyword>
<protein>
    <submittedName>
        <fullName evidence="6">Pectate lyase</fullName>
    </submittedName>
</protein>
<proteinExistence type="inferred from homology"/>
<evidence type="ECO:0000256" key="2">
    <source>
        <dbReference type="RuleBase" id="RU361173"/>
    </source>
</evidence>
<comment type="similarity">
    <text evidence="2">Belongs to the polysaccharide lyase 1 family.</text>
</comment>
<dbReference type="InterPro" id="IPR002022">
    <property type="entry name" value="Pec_lyase"/>
</dbReference>
<dbReference type="PANTHER" id="PTHR31683:SF18">
    <property type="entry name" value="PECTATE LYASE 21-RELATED"/>
    <property type="match status" value="1"/>
</dbReference>
<comment type="subcellular location">
    <subcellularLocation>
        <location evidence="2">Secreted</location>
    </subcellularLocation>
</comment>
<organism evidence="6 7">
    <name type="scientific">Micromonospora cathayae</name>
    <dbReference type="NCBI Taxonomy" id="3028804"/>
    <lineage>
        <taxon>Bacteria</taxon>
        <taxon>Bacillati</taxon>
        <taxon>Actinomycetota</taxon>
        <taxon>Actinomycetes</taxon>
        <taxon>Micromonosporales</taxon>
        <taxon>Micromonosporaceae</taxon>
        <taxon>Micromonospora</taxon>
    </lineage>
</organism>
<feature type="signal peptide" evidence="4">
    <location>
        <begin position="1"/>
        <end position="33"/>
    </location>
</feature>
<feature type="chain" id="PRO_5046369418" evidence="4">
    <location>
        <begin position="34"/>
        <end position="523"/>
    </location>
</feature>
<keyword evidence="4" id="KW-0732">Signal</keyword>
<keyword evidence="2" id="KW-0624">Polysaccharide degradation</keyword>
<keyword evidence="2" id="KW-0964">Secreted</keyword>
<evidence type="ECO:0000313" key="7">
    <source>
        <dbReference type="Proteomes" id="UP001219605"/>
    </source>
</evidence>
<sequence>MRRPGTLRVQAALATTAIGAMVGVALQIPEASAATGGVTGYATQNGGTTGGAGGQTVRATTGTAIHTALCTRASSSTPITIEVEGTINHGNTAKVSGNSCNTADGVIELKQISNVTIIGVGGGAVFDQLGIHIRDSSNIIIRNVTVRNVKKSGSPTSNGGDAIGMESTVRNVWVDHVTLEASGGESEGYDGLFDMKDNVQYVTLSYSILRNSGRGGLVGSSESDTSNGYITYHNNLYENIDSRTPLLRGGIAHIYNNHYVSLNESGINSRAGARARVENNYFKNSKDVLGTFYTNERGYWQASGNILDNVTWSSQGSENYPAGPGMPSNTTVSIPYSYRADGASCVPSIVSQTAGANKGLRVSDGNCTPQTPSPTPTNPTPSPTNPTPTPTNPTPTPTTPPSGTNLSIGAGSDGSSKASGTSYGNVLDGNLSTYWSPSGSTGRISIKWGSAKTVSKINIRQASGGGTIASWRVVNNDNGAVLASGSGSVGVVSFSPTSLTKINFEITGASGAPRIAEFETYAG</sequence>
<feature type="compositionally biased region" description="Pro residues" evidence="3">
    <location>
        <begin position="371"/>
        <end position="400"/>
    </location>
</feature>
<evidence type="ECO:0000256" key="1">
    <source>
        <dbReference type="ARBA" id="ARBA00023239"/>
    </source>
</evidence>
<dbReference type="InterPro" id="IPR045032">
    <property type="entry name" value="PEL"/>
</dbReference>
<gene>
    <name evidence="6" type="ORF">PVK37_05160</name>
</gene>
<feature type="compositionally biased region" description="Low complexity" evidence="3">
    <location>
        <begin position="407"/>
        <end position="420"/>
    </location>
</feature>
<dbReference type="InterPro" id="IPR012334">
    <property type="entry name" value="Pectin_lyas_fold"/>
</dbReference>